<dbReference type="PANTHER" id="PTHR22683:SF41">
    <property type="entry name" value="DNA TRANSLOCASE FTSK"/>
    <property type="match status" value="1"/>
</dbReference>
<gene>
    <name evidence="3" type="ORF">S03H2_25141</name>
</gene>
<evidence type="ECO:0000259" key="2">
    <source>
        <dbReference type="Pfam" id="PF17854"/>
    </source>
</evidence>
<reference evidence="3" key="1">
    <citation type="journal article" date="2014" name="Front. Microbiol.">
        <title>High frequency of phylogenetically diverse reductive dehalogenase-homologous genes in deep subseafloor sedimentary metagenomes.</title>
        <authorList>
            <person name="Kawai M."/>
            <person name="Futagami T."/>
            <person name="Toyoda A."/>
            <person name="Takaki Y."/>
            <person name="Nishi S."/>
            <person name="Hori S."/>
            <person name="Arai W."/>
            <person name="Tsubouchi T."/>
            <person name="Morono Y."/>
            <person name="Uchiyama I."/>
            <person name="Ito T."/>
            <person name="Fujiyama A."/>
            <person name="Inagaki F."/>
            <person name="Takami H."/>
        </authorList>
    </citation>
    <scope>NUCLEOTIDE SEQUENCE</scope>
    <source>
        <strain evidence="3">Expedition CK06-06</strain>
    </source>
</reference>
<evidence type="ECO:0000256" key="1">
    <source>
        <dbReference type="SAM" id="MobiDB-lite"/>
    </source>
</evidence>
<feature type="region of interest" description="Disordered" evidence="1">
    <location>
        <begin position="1"/>
        <end position="41"/>
    </location>
</feature>
<protein>
    <recommendedName>
        <fullName evidence="2">FtsK alpha domain-containing protein</fullName>
    </recommendedName>
</protein>
<organism evidence="3">
    <name type="scientific">marine sediment metagenome</name>
    <dbReference type="NCBI Taxonomy" id="412755"/>
    <lineage>
        <taxon>unclassified sequences</taxon>
        <taxon>metagenomes</taxon>
        <taxon>ecological metagenomes</taxon>
    </lineage>
</organism>
<dbReference type="AlphaFoldDB" id="X1GEQ4"/>
<proteinExistence type="predicted"/>
<dbReference type="EMBL" id="BARU01014145">
    <property type="protein sequence ID" value="GAH31483.1"/>
    <property type="molecule type" value="Genomic_DNA"/>
</dbReference>
<feature type="non-terminal residue" evidence="3">
    <location>
        <position position="1"/>
    </location>
</feature>
<feature type="compositionally biased region" description="Basic and acidic residues" evidence="1">
    <location>
        <begin position="1"/>
        <end position="23"/>
    </location>
</feature>
<sequence>LPLPKPRGETDTKPDAPEPRTDGQPDQSGEDGGFQLPSTDLLAEPQGGYVESQRLHAAQQQAILQRTLNEFRVEARVVGYMTGPVITLFELVLAPGVKVREIDNLHNDIARALAVPGVRIVSPLPGKDTIGIEVPNMEKEIVRIKELMGLAPTAESEMELPLYLGKDASG</sequence>
<comment type="caution">
    <text evidence="3">The sequence shown here is derived from an EMBL/GenBank/DDBJ whole genome shotgun (WGS) entry which is preliminary data.</text>
</comment>
<dbReference type="InterPro" id="IPR050206">
    <property type="entry name" value="FtsK/SpoIIIE/SftA"/>
</dbReference>
<evidence type="ECO:0000313" key="3">
    <source>
        <dbReference type="EMBL" id="GAH31483.1"/>
    </source>
</evidence>
<dbReference type="PANTHER" id="PTHR22683">
    <property type="entry name" value="SPORULATION PROTEIN RELATED"/>
    <property type="match status" value="1"/>
</dbReference>
<feature type="domain" description="FtsK alpha" evidence="2">
    <location>
        <begin position="36"/>
        <end position="136"/>
    </location>
</feature>
<dbReference type="InterPro" id="IPR041027">
    <property type="entry name" value="FtsK_alpha"/>
</dbReference>
<dbReference type="Gene3D" id="3.30.980.40">
    <property type="match status" value="1"/>
</dbReference>
<dbReference type="Pfam" id="PF17854">
    <property type="entry name" value="FtsK_alpha"/>
    <property type="match status" value="1"/>
</dbReference>
<feature type="non-terminal residue" evidence="3">
    <location>
        <position position="170"/>
    </location>
</feature>
<name>X1GEQ4_9ZZZZ</name>
<accession>X1GEQ4</accession>